<dbReference type="Gene3D" id="1.10.10.10">
    <property type="entry name" value="Winged helix-like DNA-binding domain superfamily/Winged helix DNA-binding domain"/>
    <property type="match status" value="1"/>
</dbReference>
<evidence type="ECO:0000256" key="1">
    <source>
        <dbReference type="ARBA" id="ARBA00010641"/>
    </source>
</evidence>
<reference evidence="7" key="1">
    <citation type="submission" date="2023-05" db="EMBL/GenBank/DDBJ databases">
        <title>Anaerotaeda fermentans gen. nov., sp. nov., a novel anaerobic planctomycete of the new family within the order Sedimentisphaerales isolated from Taman Peninsula, Russia.</title>
        <authorList>
            <person name="Khomyakova M.A."/>
            <person name="Merkel A.Y."/>
            <person name="Slobodkin A.I."/>
        </authorList>
    </citation>
    <scope>NUCLEOTIDE SEQUENCE</scope>
    <source>
        <strain evidence="7">M17dextr</strain>
    </source>
</reference>
<dbReference type="Pfam" id="PF04542">
    <property type="entry name" value="Sigma70_r2"/>
    <property type="match status" value="1"/>
</dbReference>
<evidence type="ECO:0000256" key="3">
    <source>
        <dbReference type="ARBA" id="ARBA00023082"/>
    </source>
</evidence>
<evidence type="ECO:0000256" key="2">
    <source>
        <dbReference type="ARBA" id="ARBA00023015"/>
    </source>
</evidence>
<evidence type="ECO:0000259" key="6">
    <source>
        <dbReference type="Pfam" id="PF08281"/>
    </source>
</evidence>
<dbReference type="Proteomes" id="UP001431776">
    <property type="component" value="Unassembled WGS sequence"/>
</dbReference>
<dbReference type="PANTHER" id="PTHR43133">
    <property type="entry name" value="RNA POLYMERASE ECF-TYPE SIGMA FACTO"/>
    <property type="match status" value="1"/>
</dbReference>
<dbReference type="InterPro" id="IPR039425">
    <property type="entry name" value="RNA_pol_sigma-70-like"/>
</dbReference>
<dbReference type="InterPro" id="IPR014284">
    <property type="entry name" value="RNA_pol_sigma-70_dom"/>
</dbReference>
<keyword evidence="3" id="KW-0731">Sigma factor</keyword>
<dbReference type="NCBIfam" id="TIGR02937">
    <property type="entry name" value="sigma70-ECF"/>
    <property type="match status" value="1"/>
</dbReference>
<evidence type="ECO:0000313" key="8">
    <source>
        <dbReference type="Proteomes" id="UP001431776"/>
    </source>
</evidence>
<evidence type="ECO:0000313" key="7">
    <source>
        <dbReference type="EMBL" id="MDI6450693.1"/>
    </source>
</evidence>
<protein>
    <submittedName>
        <fullName evidence="7">Sigma-70 family RNA polymerase sigma factor</fullName>
    </submittedName>
</protein>
<dbReference type="GO" id="GO:0016987">
    <property type="term" value="F:sigma factor activity"/>
    <property type="evidence" value="ECO:0007669"/>
    <property type="project" value="UniProtKB-KW"/>
</dbReference>
<dbReference type="SUPFAM" id="SSF88946">
    <property type="entry name" value="Sigma2 domain of RNA polymerase sigma factors"/>
    <property type="match status" value="1"/>
</dbReference>
<evidence type="ECO:0000259" key="5">
    <source>
        <dbReference type="Pfam" id="PF04542"/>
    </source>
</evidence>
<dbReference type="InterPro" id="IPR013324">
    <property type="entry name" value="RNA_pol_sigma_r3/r4-like"/>
</dbReference>
<dbReference type="InterPro" id="IPR013249">
    <property type="entry name" value="RNA_pol_sigma70_r4_t2"/>
</dbReference>
<evidence type="ECO:0000256" key="4">
    <source>
        <dbReference type="ARBA" id="ARBA00023163"/>
    </source>
</evidence>
<dbReference type="GO" id="GO:0006352">
    <property type="term" value="P:DNA-templated transcription initiation"/>
    <property type="evidence" value="ECO:0007669"/>
    <property type="project" value="InterPro"/>
</dbReference>
<dbReference type="CDD" id="cd06171">
    <property type="entry name" value="Sigma70_r4"/>
    <property type="match status" value="1"/>
</dbReference>
<feature type="domain" description="RNA polymerase sigma factor 70 region 4 type 2" evidence="6">
    <location>
        <begin position="122"/>
        <end position="174"/>
    </location>
</feature>
<dbReference type="PANTHER" id="PTHR43133:SF51">
    <property type="entry name" value="RNA POLYMERASE SIGMA FACTOR"/>
    <property type="match status" value="1"/>
</dbReference>
<proteinExistence type="inferred from homology"/>
<comment type="caution">
    <text evidence="7">The sequence shown here is derived from an EMBL/GenBank/DDBJ whole genome shotgun (WGS) entry which is preliminary data.</text>
</comment>
<sequence>MQANYIELVEKARRGDRQSLNQLAAVARERLRVYVYRLTLKEDLTQEIVQESLLEMCRVLGKLKQTDRFWSWLYGIATNKLHRHHRTERALKKAAASEERRRGPLRERQGGLENLVSQELKQIVSKAMQKLRTRHKAVLVMRCYDGMSYAEIADSMGCSEFSTRMLFVRAKKSLQKELSRNGFGKGSLLAALVVFGKMTAPSEAAAAQLTIPVAATQVGVLAGLAGMATTKTAIVTAAAVGAVAIGTATTTSYLGQDARVDNPPVVATVGGHVATPLGAPSAAHEKFWYFFPEGPDGPVMLRAELRGAAGTASQQQRLQDDRANYCYQDDSVSINNHRMWLSDLSVMRLPTDSRAMTSFLSRFDGKLNDVQPVSGRGRGLLVIVERQEQDGQVRATRPLTVRHSNVLEEDYFQSDWSAGTTMVDNRDAMHAREWTYLRIHGRISGRDVAGSGRIPFTYAASREQGPWLRLTVADGTTLVDGPSGAIVQDPNGSATARYPQGTFLRGMNRPWMGLHVMDTVRRDAAEQRAAFRTELMGNGRDVRVTVVHEKMELIYTIDLEADLIRRIELLNAGTPAGHLDFEYLQDLGGDLDEFDAPARTSERTSLRQSEGLLWLVQLANGALGR</sequence>
<name>A0AAW6U417_9BACT</name>
<comment type="similarity">
    <text evidence="1">Belongs to the sigma-70 factor family. ECF subfamily.</text>
</comment>
<dbReference type="RefSeq" id="WP_349246104.1">
    <property type="nucleotide sequence ID" value="NZ_JASCXX010000023.1"/>
</dbReference>
<keyword evidence="4" id="KW-0804">Transcription</keyword>
<feature type="domain" description="RNA polymerase sigma-70 region 2" evidence="5">
    <location>
        <begin position="30"/>
        <end position="89"/>
    </location>
</feature>
<dbReference type="InterPro" id="IPR036388">
    <property type="entry name" value="WH-like_DNA-bd_sf"/>
</dbReference>
<dbReference type="InterPro" id="IPR007627">
    <property type="entry name" value="RNA_pol_sigma70_r2"/>
</dbReference>
<accession>A0AAW6U417</accession>
<keyword evidence="8" id="KW-1185">Reference proteome</keyword>
<dbReference type="InterPro" id="IPR013325">
    <property type="entry name" value="RNA_pol_sigma_r2"/>
</dbReference>
<dbReference type="EMBL" id="JASCXX010000023">
    <property type="protein sequence ID" value="MDI6450693.1"/>
    <property type="molecule type" value="Genomic_DNA"/>
</dbReference>
<organism evidence="7 8">
    <name type="scientific">Anaerobaca lacustris</name>
    <dbReference type="NCBI Taxonomy" id="3044600"/>
    <lineage>
        <taxon>Bacteria</taxon>
        <taxon>Pseudomonadati</taxon>
        <taxon>Planctomycetota</taxon>
        <taxon>Phycisphaerae</taxon>
        <taxon>Sedimentisphaerales</taxon>
        <taxon>Anaerobacaceae</taxon>
        <taxon>Anaerobaca</taxon>
    </lineage>
</organism>
<dbReference type="Gene3D" id="1.10.1740.10">
    <property type="match status" value="1"/>
</dbReference>
<gene>
    <name evidence="7" type="ORF">QJ522_16665</name>
</gene>
<keyword evidence="2" id="KW-0805">Transcription regulation</keyword>
<dbReference type="SUPFAM" id="SSF88659">
    <property type="entry name" value="Sigma3 and sigma4 domains of RNA polymerase sigma factors"/>
    <property type="match status" value="1"/>
</dbReference>
<dbReference type="AlphaFoldDB" id="A0AAW6U417"/>
<dbReference type="Pfam" id="PF08281">
    <property type="entry name" value="Sigma70_r4_2"/>
    <property type="match status" value="1"/>
</dbReference>
<dbReference type="GO" id="GO:0003677">
    <property type="term" value="F:DNA binding"/>
    <property type="evidence" value="ECO:0007669"/>
    <property type="project" value="InterPro"/>
</dbReference>